<gene>
    <name evidence="2" type="ORF">HMPREF0758_4064</name>
</gene>
<dbReference type="EMBL" id="ADBY01000056">
    <property type="protein sequence ID" value="EFE93969.1"/>
    <property type="molecule type" value="Genomic_DNA"/>
</dbReference>
<keyword evidence="3" id="KW-1185">Reference proteome</keyword>
<reference evidence="2 3" key="1">
    <citation type="submission" date="2010-01" db="EMBL/GenBank/DDBJ databases">
        <authorList>
            <person name="Muzny D."/>
            <person name="Qin X."/>
            <person name="Deng J."/>
            <person name="Jiang H."/>
            <person name="Liu Y."/>
            <person name="Qu J."/>
            <person name="Song X.-Z."/>
            <person name="Zhang L."/>
            <person name="Thornton R."/>
            <person name="Coyle M."/>
            <person name="Francisco L."/>
            <person name="Jackson L."/>
            <person name="Javaid M."/>
            <person name="Korchina V."/>
            <person name="Kovar C."/>
            <person name="Mata R."/>
            <person name="Mathew T."/>
            <person name="Ngo R."/>
            <person name="Nguyen L."/>
            <person name="Nguyen N."/>
            <person name="Okwuonu G."/>
            <person name="Ongeri F."/>
            <person name="Pham C."/>
            <person name="Simmons D."/>
            <person name="Wilczek-Boney K."/>
            <person name="Hale W."/>
            <person name="Jakkamsetti A."/>
            <person name="Pham P."/>
            <person name="Ruth R."/>
            <person name="San Lucas F."/>
            <person name="Warren J."/>
            <person name="Zhang J."/>
            <person name="Zhao Z."/>
            <person name="Zhou C."/>
            <person name="Zhu D."/>
            <person name="Lee S."/>
            <person name="Bess C."/>
            <person name="Blankenburg K."/>
            <person name="Forbes L."/>
            <person name="Fu Q."/>
            <person name="Gubbala S."/>
            <person name="Hirani K."/>
            <person name="Jayaseelan J.C."/>
            <person name="Lara F."/>
            <person name="Munidasa M."/>
            <person name="Palculict T."/>
            <person name="Patil S."/>
            <person name="Pu L.-L."/>
            <person name="Saada N."/>
            <person name="Tang L."/>
            <person name="Weissenberger G."/>
            <person name="Zhu Y."/>
            <person name="Hemphill L."/>
            <person name="Shang Y."/>
            <person name="Youmans B."/>
            <person name="Ayvaz T."/>
            <person name="Ross M."/>
            <person name="Santibanez J."/>
            <person name="Aqrawi P."/>
            <person name="Gross S."/>
            <person name="Joshi V."/>
            <person name="Fowler G."/>
            <person name="Nazareth L."/>
            <person name="Reid J."/>
            <person name="Worley K."/>
            <person name="Petrosino J."/>
            <person name="Highlander S."/>
            <person name="Gibbs R."/>
        </authorList>
    </citation>
    <scope>NUCLEOTIDE SEQUENCE [LARGE SCALE GENOMIC DNA]</scope>
    <source>
        <strain evidence="2 3">DSM 4582</strain>
    </source>
</reference>
<protein>
    <submittedName>
        <fullName evidence="2">Uncharacterized protein</fullName>
    </submittedName>
</protein>
<feature type="transmembrane region" description="Helical" evidence="1">
    <location>
        <begin position="12"/>
        <end position="36"/>
    </location>
</feature>
<evidence type="ECO:0000313" key="3">
    <source>
        <dbReference type="Proteomes" id="UP000005723"/>
    </source>
</evidence>
<organism evidence="2 3">
    <name type="scientific">Serratia odorifera DSM 4582</name>
    <dbReference type="NCBI Taxonomy" id="667129"/>
    <lineage>
        <taxon>Bacteria</taxon>
        <taxon>Pseudomonadati</taxon>
        <taxon>Pseudomonadota</taxon>
        <taxon>Gammaproteobacteria</taxon>
        <taxon>Enterobacterales</taxon>
        <taxon>Yersiniaceae</taxon>
        <taxon>Serratia</taxon>
    </lineage>
</organism>
<evidence type="ECO:0000256" key="1">
    <source>
        <dbReference type="SAM" id="Phobius"/>
    </source>
</evidence>
<dbReference type="HOGENOM" id="CLU_3239521_0_0_6"/>
<name>D4E7B4_SEROD</name>
<comment type="caution">
    <text evidence="2">The sequence shown here is derived from an EMBL/GenBank/DDBJ whole genome shotgun (WGS) entry which is preliminary data.</text>
</comment>
<dbReference type="STRING" id="667129.HMPREF0758_4064"/>
<keyword evidence="1" id="KW-0812">Transmembrane</keyword>
<dbReference type="AlphaFoldDB" id="D4E7B4"/>
<sequence length="43" mass="4855">MFYRNPAKITSLYRYCDPAFSAVMVISIGLFLGFMARSSWVGS</sequence>
<proteinExistence type="predicted"/>
<accession>D4E7B4</accession>
<keyword evidence="1" id="KW-0472">Membrane</keyword>
<evidence type="ECO:0000313" key="2">
    <source>
        <dbReference type="EMBL" id="EFE93969.1"/>
    </source>
</evidence>
<dbReference type="Proteomes" id="UP000005723">
    <property type="component" value="Unassembled WGS sequence"/>
</dbReference>
<keyword evidence="1" id="KW-1133">Transmembrane helix</keyword>